<keyword evidence="9" id="KW-1185">Reference proteome</keyword>
<evidence type="ECO:0000256" key="7">
    <source>
        <dbReference type="SAM" id="MobiDB-lite"/>
    </source>
</evidence>
<name>A0A5C3QHT1_9AGAR</name>
<keyword evidence="6" id="KW-0539">Nucleus</keyword>
<feature type="region of interest" description="Disordered" evidence="7">
    <location>
        <begin position="141"/>
        <end position="275"/>
    </location>
</feature>
<dbReference type="PANTHER" id="PTHR13581">
    <property type="entry name" value="MRG-BINDING PROTEIN"/>
    <property type="match status" value="1"/>
</dbReference>
<dbReference type="GO" id="GO:0006325">
    <property type="term" value="P:chromatin organization"/>
    <property type="evidence" value="ECO:0007669"/>
    <property type="project" value="UniProtKB-KW"/>
</dbReference>
<dbReference type="Proteomes" id="UP000305067">
    <property type="component" value="Unassembled WGS sequence"/>
</dbReference>
<sequence>MSEEPPSTSDQPWLDTVAGEIAFFKALTCHRPVGLNRDFHIICMNTHIRSNTEQDVPPEEIMRKLASCYELDTLDAIDMEADAYDDGRSRNSSTDALHPPMSPSQNLNAHPFFNDFSTPVEETIFPYDQMYRALMLARRIRPHPSPPGSPTPPPRELVPEPNTPSKARSGKAQAKAESAPDSDTSDLTQDSADEEGDEEGHAGDTTATAGNATDGGTDGEDMDVDEKDGDQDDEPDASSVPPPRKRGRKRGGPPNNPRGRGAGRGKPAVGRKTKR</sequence>
<comment type="subcellular location">
    <subcellularLocation>
        <location evidence="1">Nucleus</location>
    </subcellularLocation>
</comment>
<evidence type="ECO:0000256" key="3">
    <source>
        <dbReference type="ARBA" id="ARBA00022853"/>
    </source>
</evidence>
<reference evidence="8 9" key="1">
    <citation type="journal article" date="2019" name="Nat. Ecol. Evol.">
        <title>Megaphylogeny resolves global patterns of mushroom evolution.</title>
        <authorList>
            <person name="Varga T."/>
            <person name="Krizsan K."/>
            <person name="Foldi C."/>
            <person name="Dima B."/>
            <person name="Sanchez-Garcia M."/>
            <person name="Sanchez-Ramirez S."/>
            <person name="Szollosi G.J."/>
            <person name="Szarkandi J.G."/>
            <person name="Papp V."/>
            <person name="Albert L."/>
            <person name="Andreopoulos W."/>
            <person name="Angelini C."/>
            <person name="Antonin V."/>
            <person name="Barry K.W."/>
            <person name="Bougher N.L."/>
            <person name="Buchanan P."/>
            <person name="Buyck B."/>
            <person name="Bense V."/>
            <person name="Catcheside P."/>
            <person name="Chovatia M."/>
            <person name="Cooper J."/>
            <person name="Damon W."/>
            <person name="Desjardin D."/>
            <person name="Finy P."/>
            <person name="Geml J."/>
            <person name="Haridas S."/>
            <person name="Hughes K."/>
            <person name="Justo A."/>
            <person name="Karasinski D."/>
            <person name="Kautmanova I."/>
            <person name="Kiss B."/>
            <person name="Kocsube S."/>
            <person name="Kotiranta H."/>
            <person name="LaButti K.M."/>
            <person name="Lechner B.E."/>
            <person name="Liimatainen K."/>
            <person name="Lipzen A."/>
            <person name="Lukacs Z."/>
            <person name="Mihaltcheva S."/>
            <person name="Morgado L.N."/>
            <person name="Niskanen T."/>
            <person name="Noordeloos M.E."/>
            <person name="Ohm R.A."/>
            <person name="Ortiz-Santana B."/>
            <person name="Ovrebo C."/>
            <person name="Racz N."/>
            <person name="Riley R."/>
            <person name="Savchenko A."/>
            <person name="Shiryaev A."/>
            <person name="Soop K."/>
            <person name="Spirin V."/>
            <person name="Szebenyi C."/>
            <person name="Tomsovsky M."/>
            <person name="Tulloss R.E."/>
            <person name="Uehling J."/>
            <person name="Grigoriev I.V."/>
            <person name="Vagvolgyi C."/>
            <person name="Papp T."/>
            <person name="Martin F.M."/>
            <person name="Miettinen O."/>
            <person name="Hibbett D.S."/>
            <person name="Nagy L.G."/>
        </authorList>
    </citation>
    <scope>NUCLEOTIDE SEQUENCE [LARGE SCALE GENOMIC DNA]</scope>
    <source>
        <strain evidence="8 9">CBS 309.79</strain>
    </source>
</reference>
<dbReference type="AlphaFoldDB" id="A0A5C3QHT1"/>
<dbReference type="Pfam" id="PF07904">
    <property type="entry name" value="Eaf7"/>
    <property type="match status" value="1"/>
</dbReference>
<keyword evidence="5" id="KW-0804">Transcription</keyword>
<protein>
    <recommendedName>
        <fullName evidence="10">Chromatin modification-related protein EAF7-domain-containing protein</fullName>
    </recommendedName>
</protein>
<feature type="compositionally biased region" description="Low complexity" evidence="7">
    <location>
        <begin position="203"/>
        <end position="215"/>
    </location>
</feature>
<feature type="region of interest" description="Disordered" evidence="7">
    <location>
        <begin position="84"/>
        <end position="110"/>
    </location>
</feature>
<evidence type="ECO:0000313" key="8">
    <source>
        <dbReference type="EMBL" id="TFL01272.1"/>
    </source>
</evidence>
<evidence type="ECO:0000313" key="9">
    <source>
        <dbReference type="Proteomes" id="UP000305067"/>
    </source>
</evidence>
<evidence type="ECO:0000256" key="1">
    <source>
        <dbReference type="ARBA" id="ARBA00004123"/>
    </source>
</evidence>
<keyword evidence="4" id="KW-0805">Transcription regulation</keyword>
<dbReference type="GO" id="GO:0005634">
    <property type="term" value="C:nucleus"/>
    <property type="evidence" value="ECO:0007669"/>
    <property type="project" value="UniProtKB-SubCell"/>
</dbReference>
<dbReference type="GO" id="GO:0035267">
    <property type="term" value="C:NuA4 histone acetyltransferase complex"/>
    <property type="evidence" value="ECO:0007669"/>
    <property type="project" value="TreeGrafter"/>
</dbReference>
<keyword evidence="3" id="KW-0156">Chromatin regulator</keyword>
<organism evidence="8 9">
    <name type="scientific">Pterulicium gracile</name>
    <dbReference type="NCBI Taxonomy" id="1884261"/>
    <lineage>
        <taxon>Eukaryota</taxon>
        <taxon>Fungi</taxon>
        <taxon>Dikarya</taxon>
        <taxon>Basidiomycota</taxon>
        <taxon>Agaricomycotina</taxon>
        <taxon>Agaricomycetes</taxon>
        <taxon>Agaricomycetidae</taxon>
        <taxon>Agaricales</taxon>
        <taxon>Pleurotineae</taxon>
        <taxon>Pterulaceae</taxon>
        <taxon>Pterulicium</taxon>
    </lineage>
</organism>
<dbReference type="GO" id="GO:0006357">
    <property type="term" value="P:regulation of transcription by RNA polymerase II"/>
    <property type="evidence" value="ECO:0007669"/>
    <property type="project" value="TreeGrafter"/>
</dbReference>
<dbReference type="STRING" id="1884261.A0A5C3QHT1"/>
<evidence type="ECO:0000256" key="5">
    <source>
        <dbReference type="ARBA" id="ARBA00023163"/>
    </source>
</evidence>
<evidence type="ECO:0000256" key="6">
    <source>
        <dbReference type="ARBA" id="ARBA00023242"/>
    </source>
</evidence>
<dbReference type="InterPro" id="IPR012423">
    <property type="entry name" value="Eaf7/MRGBP"/>
</dbReference>
<dbReference type="EMBL" id="ML178825">
    <property type="protein sequence ID" value="TFL01272.1"/>
    <property type="molecule type" value="Genomic_DNA"/>
</dbReference>
<feature type="compositionally biased region" description="Pro residues" evidence="7">
    <location>
        <begin position="143"/>
        <end position="156"/>
    </location>
</feature>
<feature type="compositionally biased region" description="Acidic residues" evidence="7">
    <location>
        <begin position="217"/>
        <end position="236"/>
    </location>
</feature>
<proteinExistence type="inferred from homology"/>
<evidence type="ECO:0008006" key="10">
    <source>
        <dbReference type="Google" id="ProtNLM"/>
    </source>
</evidence>
<evidence type="ECO:0000256" key="2">
    <source>
        <dbReference type="ARBA" id="ARBA00007117"/>
    </source>
</evidence>
<evidence type="ECO:0000256" key="4">
    <source>
        <dbReference type="ARBA" id="ARBA00023015"/>
    </source>
</evidence>
<dbReference type="OrthoDB" id="5595141at2759"/>
<accession>A0A5C3QHT1</accession>
<comment type="similarity">
    <text evidence="2">Belongs to the EAF7 family.</text>
</comment>
<dbReference type="PANTHER" id="PTHR13581:SF5">
    <property type="entry name" value="MRG_MORF4L-BINDING PROTEIN"/>
    <property type="match status" value="1"/>
</dbReference>
<gene>
    <name evidence="8" type="ORF">BDV98DRAFT_593172</name>
</gene>